<reference evidence="2 3" key="1">
    <citation type="journal article" date="2019" name="Commun. Biol.">
        <title>The bagworm genome reveals a unique fibroin gene that provides high tensile strength.</title>
        <authorList>
            <person name="Kono N."/>
            <person name="Nakamura H."/>
            <person name="Ohtoshi R."/>
            <person name="Tomita M."/>
            <person name="Numata K."/>
            <person name="Arakawa K."/>
        </authorList>
    </citation>
    <scope>NUCLEOTIDE SEQUENCE [LARGE SCALE GENOMIC DNA]</scope>
</reference>
<proteinExistence type="predicted"/>
<gene>
    <name evidence="2" type="ORF">EVAR_95276_1</name>
</gene>
<sequence>MAHDGRGGCTHVALWPSRLRRRGRLGRSDGTMTSSFLMMLEYRPDGRWPGGPPSTARSSDRDDKSPQLSS</sequence>
<feature type="compositionally biased region" description="Basic and acidic residues" evidence="1">
    <location>
        <begin position="58"/>
        <end position="70"/>
    </location>
</feature>
<protein>
    <submittedName>
        <fullName evidence="2">Uncharacterized protein</fullName>
    </submittedName>
</protein>
<evidence type="ECO:0000313" key="2">
    <source>
        <dbReference type="EMBL" id="GBP26764.1"/>
    </source>
</evidence>
<accession>A0A4C1ULM4</accession>
<keyword evidence="3" id="KW-1185">Reference proteome</keyword>
<comment type="caution">
    <text evidence="2">The sequence shown here is derived from an EMBL/GenBank/DDBJ whole genome shotgun (WGS) entry which is preliminary data.</text>
</comment>
<evidence type="ECO:0000256" key="1">
    <source>
        <dbReference type="SAM" id="MobiDB-lite"/>
    </source>
</evidence>
<evidence type="ECO:0000313" key="3">
    <source>
        <dbReference type="Proteomes" id="UP000299102"/>
    </source>
</evidence>
<name>A0A4C1ULM4_EUMVA</name>
<feature type="region of interest" description="Disordered" evidence="1">
    <location>
        <begin position="42"/>
        <end position="70"/>
    </location>
</feature>
<dbReference type="Proteomes" id="UP000299102">
    <property type="component" value="Unassembled WGS sequence"/>
</dbReference>
<organism evidence="2 3">
    <name type="scientific">Eumeta variegata</name>
    <name type="common">Bagworm moth</name>
    <name type="synonym">Eumeta japonica</name>
    <dbReference type="NCBI Taxonomy" id="151549"/>
    <lineage>
        <taxon>Eukaryota</taxon>
        <taxon>Metazoa</taxon>
        <taxon>Ecdysozoa</taxon>
        <taxon>Arthropoda</taxon>
        <taxon>Hexapoda</taxon>
        <taxon>Insecta</taxon>
        <taxon>Pterygota</taxon>
        <taxon>Neoptera</taxon>
        <taxon>Endopterygota</taxon>
        <taxon>Lepidoptera</taxon>
        <taxon>Glossata</taxon>
        <taxon>Ditrysia</taxon>
        <taxon>Tineoidea</taxon>
        <taxon>Psychidae</taxon>
        <taxon>Oiketicinae</taxon>
        <taxon>Eumeta</taxon>
    </lineage>
</organism>
<dbReference type="AlphaFoldDB" id="A0A4C1ULM4"/>
<dbReference type="EMBL" id="BGZK01000184">
    <property type="protein sequence ID" value="GBP26764.1"/>
    <property type="molecule type" value="Genomic_DNA"/>
</dbReference>